<evidence type="ECO:0000313" key="1">
    <source>
        <dbReference type="EMBL" id="AAQ17897.1"/>
    </source>
</evidence>
<organism evidence="1 2">
    <name type="scientific">Aeromonas phage Aeh1</name>
    <dbReference type="NCBI Taxonomy" id="2880362"/>
    <lineage>
        <taxon>Viruses</taxon>
        <taxon>Duplodnaviria</taxon>
        <taxon>Heunggongvirae</taxon>
        <taxon>Uroviricota</taxon>
        <taxon>Caudoviricetes</taxon>
        <taxon>Pantevenvirales</taxon>
        <taxon>Straboviridae</taxon>
        <taxon>Cinqassovirus</taxon>
        <taxon>Cinqassovirus aeh1</taxon>
    </lineage>
</organism>
<dbReference type="RefSeq" id="NP_944125.1">
    <property type="nucleotide sequence ID" value="NC_005260.1"/>
</dbReference>
<gene>
    <name evidence="1" type="ORF">Aeh1ORF235c</name>
</gene>
<proteinExistence type="predicted"/>
<reference evidence="1 2" key="1">
    <citation type="journal article" date="2001" name="J. Bacteriol.">
        <title>Phylogeny of the major head and tail genes of the wide-ranging T4-type bacteriophages.</title>
        <authorList>
            <person name="Tetart F."/>
            <person name="Desplats C."/>
            <person name="Kutateladze M."/>
            <person name="Monod C."/>
            <person name="Ackermann H.W."/>
            <person name="Krisch H.M."/>
        </authorList>
    </citation>
    <scope>NUCLEOTIDE SEQUENCE</scope>
</reference>
<dbReference type="Proteomes" id="UP000002555">
    <property type="component" value="Segment"/>
</dbReference>
<dbReference type="KEGG" id="vg:2657985"/>
<dbReference type="OrthoDB" id="34339at10239"/>
<name>Q76YJ8_9CAUD</name>
<protein>
    <submittedName>
        <fullName evidence="1">Uncharacterized protein</fullName>
    </submittedName>
</protein>
<keyword evidence="2" id="KW-1185">Reference proteome</keyword>
<sequence>MITAKDAIKMTEENSVAIIGEYMTNTVEPAIKAAAKRGLRNCNITAVPRFEVRELILRELLNAGFSAKMVSGMNQMEQSYLEIKW</sequence>
<dbReference type="EMBL" id="AY266303">
    <property type="protein sequence ID" value="AAQ17897.1"/>
    <property type="molecule type" value="Genomic_DNA"/>
</dbReference>
<evidence type="ECO:0000313" key="2">
    <source>
        <dbReference type="Proteomes" id="UP000002555"/>
    </source>
</evidence>
<accession>Q76YJ8</accession>